<feature type="non-terminal residue" evidence="1">
    <location>
        <position position="257"/>
    </location>
</feature>
<evidence type="ECO:0000313" key="1">
    <source>
        <dbReference type="EMBL" id="KRT80339.1"/>
    </source>
</evidence>
<keyword evidence="2" id="KW-1185">Reference proteome</keyword>
<name>A0A0T6AYS2_9SCAR</name>
<accession>A0A0T6AYS2</accession>
<comment type="caution">
    <text evidence="1">The sequence shown here is derived from an EMBL/GenBank/DDBJ whole genome shotgun (WGS) entry which is preliminary data.</text>
</comment>
<evidence type="ECO:0000313" key="2">
    <source>
        <dbReference type="Proteomes" id="UP000051574"/>
    </source>
</evidence>
<organism evidence="1 2">
    <name type="scientific">Oryctes borbonicus</name>
    <dbReference type="NCBI Taxonomy" id="1629725"/>
    <lineage>
        <taxon>Eukaryota</taxon>
        <taxon>Metazoa</taxon>
        <taxon>Ecdysozoa</taxon>
        <taxon>Arthropoda</taxon>
        <taxon>Hexapoda</taxon>
        <taxon>Insecta</taxon>
        <taxon>Pterygota</taxon>
        <taxon>Neoptera</taxon>
        <taxon>Endopterygota</taxon>
        <taxon>Coleoptera</taxon>
        <taxon>Polyphaga</taxon>
        <taxon>Scarabaeiformia</taxon>
        <taxon>Scarabaeidae</taxon>
        <taxon>Dynastinae</taxon>
        <taxon>Oryctes</taxon>
    </lineage>
</organism>
<feature type="non-terminal residue" evidence="1">
    <location>
        <position position="1"/>
    </location>
</feature>
<dbReference type="EMBL" id="LJIG01022483">
    <property type="protein sequence ID" value="KRT80339.1"/>
    <property type="molecule type" value="Genomic_DNA"/>
</dbReference>
<gene>
    <name evidence="1" type="ORF">AMK59_8087</name>
</gene>
<dbReference type="AlphaFoldDB" id="A0A0T6AYS2"/>
<reference evidence="1 2" key="1">
    <citation type="submission" date="2015-09" db="EMBL/GenBank/DDBJ databases">
        <title>Draft genome of the scarab beetle Oryctes borbonicus.</title>
        <authorList>
            <person name="Meyer J.M."/>
            <person name="Markov G.V."/>
            <person name="Baskaran P."/>
            <person name="Herrmann M."/>
            <person name="Sommer R.J."/>
            <person name="Roedelsperger C."/>
        </authorList>
    </citation>
    <scope>NUCLEOTIDE SEQUENCE [LARGE SCALE GENOMIC DNA]</scope>
    <source>
        <strain evidence="1">OB123</strain>
        <tissue evidence="1">Whole animal</tissue>
    </source>
</reference>
<protein>
    <submittedName>
        <fullName evidence="1">Uncharacterized protein</fullName>
    </submittedName>
</protein>
<sequence length="257" mass="28585">QNTRVSNNVKKPNRTVINKIISIKPVSTKYITYTTTSTVTVTETSVVTESGAPASTYTTVITKTEKITMVDTITEVTTLLQPTNIVETITTTVNHFHHTLYGSGTNYGSIRPSIVSPSLDTMKYSEEDLIITETEAPIHNEVDHDNDSILVVLTDKNSGGVYHKEDKETQVIDEIIDTNEADKILLGGISIASVPRFESPMFGSRDRCNPECRASKNELCQKIEGIMRCICRPGFARMFPDHPCKPTYTYTMKITLD</sequence>
<dbReference type="Proteomes" id="UP000051574">
    <property type="component" value="Unassembled WGS sequence"/>
</dbReference>
<dbReference type="OrthoDB" id="10040649at2759"/>
<proteinExistence type="predicted"/>